<name>A0A6J4QWG0_9ACTN</name>
<dbReference type="AlphaFoldDB" id="A0A6J4QWG0"/>
<proteinExistence type="predicted"/>
<gene>
    <name evidence="1" type="ORF">AVDCRST_MAG01-01-4451</name>
</gene>
<dbReference type="EMBL" id="CADCUW010000576">
    <property type="protein sequence ID" value="CAA9449845.1"/>
    <property type="molecule type" value="Genomic_DNA"/>
</dbReference>
<accession>A0A6J4QWG0</accession>
<protein>
    <submittedName>
        <fullName evidence="1">Uncharacterized protein</fullName>
    </submittedName>
</protein>
<evidence type="ECO:0000313" key="1">
    <source>
        <dbReference type="EMBL" id="CAA9449845.1"/>
    </source>
</evidence>
<sequence length="88" mass="9385">MVRVWPARKPSEVYPSSIGSWAVARDSIWKKWSITVKSEAPPSSAARAVAAKVGASDPGPPGSVKFAKCIPSFMQTAFRFPGDPPAAR</sequence>
<organism evidence="1">
    <name type="scientific">uncultured Rubrobacteraceae bacterium</name>
    <dbReference type="NCBI Taxonomy" id="349277"/>
    <lineage>
        <taxon>Bacteria</taxon>
        <taxon>Bacillati</taxon>
        <taxon>Actinomycetota</taxon>
        <taxon>Rubrobacteria</taxon>
        <taxon>Rubrobacterales</taxon>
        <taxon>Rubrobacteraceae</taxon>
        <taxon>environmental samples</taxon>
    </lineage>
</organism>
<reference evidence="1" key="1">
    <citation type="submission" date="2020-02" db="EMBL/GenBank/DDBJ databases">
        <authorList>
            <person name="Meier V. D."/>
        </authorList>
    </citation>
    <scope>NUCLEOTIDE SEQUENCE</scope>
    <source>
        <strain evidence="1">AVDCRST_MAG01</strain>
    </source>
</reference>